<organism evidence="1 2">
    <name type="scientific">Paraburkholderia dipogonis</name>
    <dbReference type="NCBI Taxonomy" id="1211383"/>
    <lineage>
        <taxon>Bacteria</taxon>
        <taxon>Pseudomonadati</taxon>
        <taxon>Pseudomonadota</taxon>
        <taxon>Betaproteobacteria</taxon>
        <taxon>Burkholderiales</taxon>
        <taxon>Burkholderiaceae</taxon>
        <taxon>Paraburkholderia</taxon>
    </lineage>
</organism>
<dbReference type="SUPFAM" id="SSF52540">
    <property type="entry name" value="P-loop containing nucleoside triphosphate hydrolases"/>
    <property type="match status" value="1"/>
</dbReference>
<keyword evidence="2" id="KW-1185">Reference proteome</keyword>
<dbReference type="Gene3D" id="3.40.50.300">
    <property type="entry name" value="P-loop containing nucleotide triphosphate hydrolases"/>
    <property type="match status" value="1"/>
</dbReference>
<dbReference type="RefSeq" id="WP_408183012.1">
    <property type="nucleotide sequence ID" value="NZ_JAQQEZ010000081.1"/>
</dbReference>
<comment type="caution">
    <text evidence="1">The sequence shown here is derived from an EMBL/GenBank/DDBJ whole genome shotgun (WGS) entry which is preliminary data.</text>
</comment>
<evidence type="ECO:0000313" key="1">
    <source>
        <dbReference type="EMBL" id="MFM0008109.1"/>
    </source>
</evidence>
<protein>
    <recommendedName>
        <fullName evidence="3">KAP NTPase domain-containing protein</fullName>
    </recommendedName>
</protein>
<dbReference type="Proteomes" id="UP001629230">
    <property type="component" value="Unassembled WGS sequence"/>
</dbReference>
<reference evidence="1 2" key="1">
    <citation type="journal article" date="2024" name="Chem. Sci.">
        <title>Discovery of megapolipeptins by genome mining of a Burkholderiales bacteria collection.</title>
        <authorList>
            <person name="Paulo B.S."/>
            <person name="Recchia M.J.J."/>
            <person name="Lee S."/>
            <person name="Fergusson C.H."/>
            <person name="Romanowski S.B."/>
            <person name="Hernandez A."/>
            <person name="Krull N."/>
            <person name="Liu D.Y."/>
            <person name="Cavanagh H."/>
            <person name="Bos A."/>
            <person name="Gray C.A."/>
            <person name="Murphy B.T."/>
            <person name="Linington R.G."/>
            <person name="Eustaquio A.S."/>
        </authorList>
    </citation>
    <scope>NUCLEOTIDE SEQUENCE [LARGE SCALE GENOMIC DNA]</scope>
    <source>
        <strain evidence="1 2">RL17-350-BIC-A</strain>
    </source>
</reference>
<accession>A0ABW9B8V5</accession>
<evidence type="ECO:0008006" key="3">
    <source>
        <dbReference type="Google" id="ProtNLM"/>
    </source>
</evidence>
<sequence>MTLEIVRSRLDRLLAEETPKVAMLTGDWGSGKTYQWKQALERSARKGVPPRYAYVSLFGLTSLAEVRKRITEEAISAIRLPGRSDTLGEAVEGGAIGLKPMQILKILPVIPYLGKLESLAQELSFATVRDAVICLDDLERAPITLRLADVFGLASFLKEERHCRVLLISNQKKLGDDAKDEFSTYLEKVVEERVDFAPTPEEACVVALGAEPNAAGKMLAERLIRLRVSNIRVINRLGALADELATIVGDLHPDVLADMVNTLALFGVAHFIPREDFPTVEFLLGYGSDEWAKYFNKKKEGEEQTEQEKQESDWDEFIAGYGYGETSALDKEIYAGIASGFFREETVRSISEEVSQRIEAGGRKESFNAAIYRFWWGVGDSKEAFEHLLETTKAALDLLSASEFYGVYEVLLNLKGKDAATQLLDQFIAANQDRQGAFAPSEHFGEKYDATFKAVLEAEAARLKAPVDLAKTLDAINFNRGWNPEDLTRIAEAKFGDIVPLLTGANDDRLFARRLVTLLKFGERGQTAEEKKVGEQTIGWLKTFAATDPISALRVRRFLPDDPTTPTDAPPPGSA</sequence>
<name>A0ABW9B8V5_9BURK</name>
<dbReference type="EMBL" id="JAQQEZ010000081">
    <property type="protein sequence ID" value="MFM0008109.1"/>
    <property type="molecule type" value="Genomic_DNA"/>
</dbReference>
<proteinExistence type="predicted"/>
<dbReference type="InterPro" id="IPR027417">
    <property type="entry name" value="P-loop_NTPase"/>
</dbReference>
<gene>
    <name evidence="1" type="ORF">PQR57_45260</name>
</gene>
<evidence type="ECO:0000313" key="2">
    <source>
        <dbReference type="Proteomes" id="UP001629230"/>
    </source>
</evidence>